<dbReference type="SUPFAM" id="SSF51445">
    <property type="entry name" value="(Trans)glycosidases"/>
    <property type="match status" value="1"/>
</dbReference>
<dbReference type="PROSITE" id="PS51257">
    <property type="entry name" value="PROKAR_LIPOPROTEIN"/>
    <property type="match status" value="1"/>
</dbReference>
<feature type="chain" id="PRO_5045749339" description="Cellulase (Glycosyl hydrolase family 5)" evidence="1">
    <location>
        <begin position="27"/>
        <end position="340"/>
    </location>
</feature>
<dbReference type="Gene3D" id="3.20.20.80">
    <property type="entry name" value="Glycosidases"/>
    <property type="match status" value="1"/>
</dbReference>
<evidence type="ECO:0000256" key="1">
    <source>
        <dbReference type="SAM" id="SignalP"/>
    </source>
</evidence>
<evidence type="ECO:0000313" key="3">
    <source>
        <dbReference type="Proteomes" id="UP001498935"/>
    </source>
</evidence>
<comment type="caution">
    <text evidence="2">The sequence shown here is derived from an EMBL/GenBank/DDBJ whole genome shotgun (WGS) entry which is preliminary data.</text>
</comment>
<gene>
    <name evidence="2" type="ORF">KACC15558_23910</name>
</gene>
<dbReference type="Proteomes" id="UP001498935">
    <property type="component" value="Unassembled WGS sequence"/>
</dbReference>
<dbReference type="PROSITE" id="PS51318">
    <property type="entry name" value="TAT"/>
    <property type="match status" value="1"/>
</dbReference>
<keyword evidence="3" id="KW-1185">Reference proteome</keyword>
<protein>
    <recommendedName>
        <fullName evidence="4">Cellulase (Glycosyl hydrolase family 5)</fullName>
    </recommendedName>
</protein>
<evidence type="ECO:0000313" key="2">
    <source>
        <dbReference type="EMBL" id="GAA5341351.1"/>
    </source>
</evidence>
<reference evidence="2 3" key="1">
    <citation type="submission" date="2024-02" db="EMBL/GenBank/DDBJ databases">
        <title>Characterization of antibiotic resistant novel bacterial strains and their environmental applications.</title>
        <authorList>
            <person name="Manzoor S."/>
            <person name="Abbas S."/>
            <person name="Arshad M."/>
            <person name="Li W.J."/>
            <person name="Ahmed I."/>
        </authorList>
    </citation>
    <scope>NUCLEOTIDE SEQUENCE [LARGE SCALE GENOMIC DNA]</scope>
    <source>
        <strain evidence="2 3">KACC 15558</strain>
    </source>
</reference>
<keyword evidence="1" id="KW-0732">Signal</keyword>
<organism evidence="2 3">
    <name type="scientific">Brevibacterium ammoniilyticum</name>
    <dbReference type="NCBI Taxonomy" id="1046555"/>
    <lineage>
        <taxon>Bacteria</taxon>
        <taxon>Bacillati</taxon>
        <taxon>Actinomycetota</taxon>
        <taxon>Actinomycetes</taxon>
        <taxon>Micrococcales</taxon>
        <taxon>Brevibacteriaceae</taxon>
        <taxon>Brevibacterium</taxon>
    </lineage>
</organism>
<dbReference type="RefSeq" id="WP_342038474.1">
    <property type="nucleotide sequence ID" value="NZ_BAABBK010000009.1"/>
</dbReference>
<dbReference type="InterPro" id="IPR006311">
    <property type="entry name" value="TAT_signal"/>
</dbReference>
<name>A0ABP9U300_9MICO</name>
<feature type="signal peptide" evidence="1">
    <location>
        <begin position="1"/>
        <end position="26"/>
    </location>
</feature>
<dbReference type="EMBL" id="BAABNP010000009">
    <property type="protein sequence ID" value="GAA5341351.1"/>
    <property type="molecule type" value="Genomic_DNA"/>
</dbReference>
<proteinExistence type="predicted"/>
<dbReference type="InterPro" id="IPR017853">
    <property type="entry name" value="GH"/>
</dbReference>
<accession>A0ABP9U300</accession>
<sequence>MSNDGRISRRMWMVGAASVAGGMALAACHAESRTQGRFGFTISPPTPGLSEFRRDVRAVSDLGVAWVRFGVVANDVVASWFEDNRVRFDDAACETYRQAFDIVEAEGLRVNLLTVDGVAGVPDEEVYLRLMGQYWSGVAKRFGTRVDIWQVFNEANDLDFRSASPIRGSIDEYHAALDRAIGRARASIHQFSPSVAVTTNAGGYPVNDATERNWQRFFAAVGGSLDIVTVDIYPVLSEAANATLPARFERLRELTGKPLAVGEFGLQTGEQLYSEAEQVASLTTTITELAETCASPIFVYRLRDDGAENDDGFGLFEQNGQAKSSFAPVARVISEKFPEG</sequence>
<evidence type="ECO:0008006" key="4">
    <source>
        <dbReference type="Google" id="ProtNLM"/>
    </source>
</evidence>